<comment type="caution">
    <text evidence="3">The sequence shown here is derived from an EMBL/GenBank/DDBJ whole genome shotgun (WGS) entry which is preliminary data.</text>
</comment>
<accession>A0AA43QT40</accession>
<evidence type="ECO:0000256" key="1">
    <source>
        <dbReference type="SAM" id="MobiDB-lite"/>
    </source>
</evidence>
<protein>
    <recommendedName>
        <fullName evidence="2">UmuC domain-containing protein</fullName>
    </recommendedName>
</protein>
<dbReference type="GO" id="GO:0003887">
    <property type="term" value="F:DNA-directed DNA polymerase activity"/>
    <property type="evidence" value="ECO:0007669"/>
    <property type="project" value="TreeGrafter"/>
</dbReference>
<dbReference type="Gene3D" id="3.30.70.270">
    <property type="match status" value="1"/>
</dbReference>
<feature type="domain" description="UmuC" evidence="2">
    <location>
        <begin position="36"/>
        <end position="221"/>
    </location>
</feature>
<feature type="region of interest" description="Disordered" evidence="1">
    <location>
        <begin position="329"/>
        <end position="355"/>
    </location>
</feature>
<dbReference type="InterPro" id="IPR036775">
    <property type="entry name" value="DNA_pol_Y-fam_lit_finger_sf"/>
</dbReference>
<dbReference type="Proteomes" id="UP001161017">
    <property type="component" value="Unassembled WGS sequence"/>
</dbReference>
<gene>
    <name evidence="3" type="ORF">OHK93_003281</name>
</gene>
<dbReference type="GO" id="GO:0006281">
    <property type="term" value="P:DNA repair"/>
    <property type="evidence" value="ECO:0007669"/>
    <property type="project" value="InterPro"/>
</dbReference>
<dbReference type="PANTHER" id="PTHR46404">
    <property type="entry name" value="DNA POLYMERASE IOTA"/>
    <property type="match status" value="1"/>
</dbReference>
<feature type="region of interest" description="Disordered" evidence="1">
    <location>
        <begin position="478"/>
        <end position="524"/>
    </location>
</feature>
<dbReference type="GO" id="GO:0003684">
    <property type="term" value="F:damaged DNA binding"/>
    <property type="evidence" value="ECO:0007669"/>
    <property type="project" value="InterPro"/>
</dbReference>
<keyword evidence="4" id="KW-1185">Reference proteome</keyword>
<dbReference type="InterPro" id="IPR001126">
    <property type="entry name" value="UmuC"/>
</dbReference>
<feature type="compositionally biased region" description="Polar residues" evidence="1">
    <location>
        <begin position="489"/>
        <end position="502"/>
    </location>
</feature>
<dbReference type="GO" id="GO:0070987">
    <property type="term" value="P:error-free translesion synthesis"/>
    <property type="evidence" value="ECO:0007669"/>
    <property type="project" value="UniProtKB-ARBA"/>
</dbReference>
<dbReference type="FunFam" id="3.40.1170.60:FF:000006">
    <property type="entry name" value="DNA polymerase iota"/>
    <property type="match status" value="1"/>
</dbReference>
<dbReference type="PANTHER" id="PTHR46404:SF1">
    <property type="entry name" value="DNA POLYMERASE IOTA"/>
    <property type="match status" value="1"/>
</dbReference>
<dbReference type="SUPFAM" id="SSF56672">
    <property type="entry name" value="DNA/RNA polymerases"/>
    <property type="match status" value="1"/>
</dbReference>
<dbReference type="EMBL" id="JAPUFD010000016">
    <property type="protein sequence ID" value="MDI1492070.1"/>
    <property type="molecule type" value="Genomic_DNA"/>
</dbReference>
<dbReference type="InterPro" id="IPR043128">
    <property type="entry name" value="Rev_trsase/Diguanyl_cyclase"/>
</dbReference>
<name>A0AA43QT40_9LECA</name>
<dbReference type="Pfam" id="PF00817">
    <property type="entry name" value="IMS"/>
    <property type="match status" value="1"/>
</dbReference>
<evidence type="ECO:0000313" key="4">
    <source>
        <dbReference type="Proteomes" id="UP001161017"/>
    </source>
</evidence>
<evidence type="ECO:0000259" key="2">
    <source>
        <dbReference type="PROSITE" id="PS50173"/>
    </source>
</evidence>
<dbReference type="PROSITE" id="PS50173">
    <property type="entry name" value="UMUC"/>
    <property type="match status" value="1"/>
</dbReference>
<dbReference type="AlphaFoldDB" id="A0AA43QT40"/>
<dbReference type="Gene3D" id="3.40.1170.60">
    <property type="match status" value="1"/>
</dbReference>
<dbReference type="Gene3D" id="3.30.1490.100">
    <property type="entry name" value="DNA polymerase, Y-family, little finger domain"/>
    <property type="match status" value="1"/>
</dbReference>
<sequence>MHYGSVSPPKRHDHRIIIHVKNLIPEQDSHLHFSKDYDCFYAAVWEKRNPSLKSLPLAIQQKQIIVTCNYEARRRGLYKLQLVREARRLCPDVVIVLGEDLTRFRNASKENYDFLRRHAGSDQVERLGFDEAPDDADNLSLRLRLGSHLAQYLRHKLEHEQGYTSTVGVSTNKLLSKLVGNVNKPTAQTTLIPPYHPNLLGESSVTNFIDNHDIGHIPGIGFKTAQVIRNHVLGREAAFDTGLVYGGTKERVSVKDVRLSFDMGPQKLKALLDGPGVPKDLPLKVWGLLNGVDDAEEDSYIRLDTMAEVVNQLTALSISLLNRMQSDLRAAESEPDEAEGLANPAMDEEVDRTRSGPQWHWIAHPKTLRLSTRPRPPLKLDGTRSRTFARMSKSTSMPTFVFTERGPVKVLAQRLVGEVLVPLFHKLHTGQSGWDLSLVNICATNMVMTASNSKNATGRDISKMFRRQEGMLREWQVEDADVPPEDQVSKSMDPTQIDSPPLSSVGKPPYDAAGGSEDYMSSTQESRVIGDAWDGTEDEEEGKGKTCGVCNALMPAFAMVAHLRFHEMPD</sequence>
<organism evidence="3 4">
    <name type="scientific">Ramalina farinacea</name>
    <dbReference type="NCBI Taxonomy" id="258253"/>
    <lineage>
        <taxon>Eukaryota</taxon>
        <taxon>Fungi</taxon>
        <taxon>Dikarya</taxon>
        <taxon>Ascomycota</taxon>
        <taxon>Pezizomycotina</taxon>
        <taxon>Lecanoromycetes</taxon>
        <taxon>OSLEUM clade</taxon>
        <taxon>Lecanoromycetidae</taxon>
        <taxon>Lecanorales</taxon>
        <taxon>Lecanorineae</taxon>
        <taxon>Ramalinaceae</taxon>
        <taxon>Ramalina</taxon>
    </lineage>
</organism>
<dbReference type="InterPro" id="IPR043502">
    <property type="entry name" value="DNA/RNA_pol_sf"/>
</dbReference>
<evidence type="ECO:0000313" key="3">
    <source>
        <dbReference type="EMBL" id="MDI1492070.1"/>
    </source>
</evidence>
<reference evidence="3" key="1">
    <citation type="journal article" date="2023" name="Genome Biol. Evol.">
        <title>First Whole Genome Sequence and Flow Cytometry Genome Size Data for the Lichen-Forming Fungus Ramalina farinacea (Ascomycota).</title>
        <authorList>
            <person name="Llewellyn T."/>
            <person name="Mian S."/>
            <person name="Hill R."/>
            <person name="Leitch I.J."/>
            <person name="Gaya E."/>
        </authorList>
    </citation>
    <scope>NUCLEOTIDE SEQUENCE</scope>
    <source>
        <strain evidence="3">LIQ254RAFAR</strain>
    </source>
</reference>
<proteinExistence type="predicted"/>